<dbReference type="RefSeq" id="XP_004350750.1">
    <property type="nucleotide sequence ID" value="XM_004350699.1"/>
</dbReference>
<feature type="signal peptide" evidence="1">
    <location>
        <begin position="1"/>
        <end position="21"/>
    </location>
</feature>
<reference evidence="3" key="1">
    <citation type="journal article" date="2011" name="Genome Res.">
        <title>Phylogeny-wide analysis of social amoeba genomes highlights ancient origins for complex intercellular communication.</title>
        <authorList>
            <person name="Heidel A.J."/>
            <person name="Lawal H.M."/>
            <person name="Felder M."/>
            <person name="Schilde C."/>
            <person name="Helps N.R."/>
            <person name="Tunggal B."/>
            <person name="Rivero F."/>
            <person name="John U."/>
            <person name="Schleicher M."/>
            <person name="Eichinger L."/>
            <person name="Platzer M."/>
            <person name="Noegel A.A."/>
            <person name="Schaap P."/>
            <person name="Gloeckner G."/>
        </authorList>
    </citation>
    <scope>NUCLEOTIDE SEQUENCE [LARGE SCALE GENOMIC DNA]</scope>
    <source>
        <strain evidence="3">SH3</strain>
    </source>
</reference>
<keyword evidence="1" id="KW-0732">Signal</keyword>
<protein>
    <submittedName>
        <fullName evidence="2">Uncharacterized protein</fullName>
    </submittedName>
</protein>
<feature type="chain" id="PRO_5003314011" evidence="1">
    <location>
        <begin position="22"/>
        <end position="318"/>
    </location>
</feature>
<accession>F4QE95</accession>
<dbReference type="EMBL" id="GL883029">
    <property type="protein sequence ID" value="EGG14042.1"/>
    <property type="molecule type" value="Genomic_DNA"/>
</dbReference>
<evidence type="ECO:0000313" key="2">
    <source>
        <dbReference type="EMBL" id="EGG14042.1"/>
    </source>
</evidence>
<evidence type="ECO:0000256" key="1">
    <source>
        <dbReference type="SAM" id="SignalP"/>
    </source>
</evidence>
<proteinExistence type="predicted"/>
<dbReference type="SUPFAM" id="SSF82171">
    <property type="entry name" value="DPP6 N-terminal domain-like"/>
    <property type="match status" value="1"/>
</dbReference>
<dbReference type="AlphaFoldDB" id="F4QE95"/>
<dbReference type="KEGG" id="dfa:DFA_11805"/>
<dbReference type="OrthoDB" id="22223at2759"/>
<keyword evidence="3" id="KW-1185">Reference proteome</keyword>
<dbReference type="OMA" id="PPNGCFD"/>
<gene>
    <name evidence="2" type="ORF">DFA_11805</name>
</gene>
<organism evidence="2 3">
    <name type="scientific">Cavenderia fasciculata</name>
    <name type="common">Slime mold</name>
    <name type="synonym">Dictyostelium fasciculatum</name>
    <dbReference type="NCBI Taxonomy" id="261658"/>
    <lineage>
        <taxon>Eukaryota</taxon>
        <taxon>Amoebozoa</taxon>
        <taxon>Evosea</taxon>
        <taxon>Eumycetozoa</taxon>
        <taxon>Dictyostelia</taxon>
        <taxon>Acytosteliales</taxon>
        <taxon>Cavenderiaceae</taxon>
        <taxon>Cavenderia</taxon>
    </lineage>
</organism>
<sequence>MNLKLILLFVVACSIYYVVSATSLGPSNLYLYSVNANNKIEMTVVNIASGVATKSVLPIKFQHDITLIKFLGVDSNQNFLLLAMNPRDAYGIITISQAGKLVTGPSYVGPILADYEWYATSLQYDSTRNAVYLVTSASNTQGPGMFIYDFANSSTSALNLTMPDVNPPNGCFDGVNNYYIMDITDKDYSQFELGYYSFADNQQHESLNVTGIPANSDTYLYCANKQVYTVVYNTMAPKEMTLFLMDVQEATATQSFHIPNTGMMNSLQLWFSDNYFVILTSSNKELFITTVDLNTNQVVLSTQIKGKINLQPQASGVF</sequence>
<dbReference type="Proteomes" id="UP000007797">
    <property type="component" value="Unassembled WGS sequence"/>
</dbReference>
<evidence type="ECO:0000313" key="3">
    <source>
        <dbReference type="Proteomes" id="UP000007797"/>
    </source>
</evidence>
<dbReference type="GeneID" id="14865465"/>
<name>F4QE95_CACFS</name>